<dbReference type="AlphaFoldDB" id="A0A1F5Z3J0"/>
<feature type="transmembrane region" description="Helical" evidence="6">
    <location>
        <begin position="120"/>
        <end position="146"/>
    </location>
</feature>
<dbReference type="GO" id="GO:0033573">
    <property type="term" value="C:high-affinity iron permease complex"/>
    <property type="evidence" value="ECO:0007669"/>
    <property type="project" value="InterPro"/>
</dbReference>
<feature type="transmembrane region" description="Helical" evidence="6">
    <location>
        <begin position="75"/>
        <end position="99"/>
    </location>
</feature>
<feature type="transmembrane region" description="Helical" evidence="6">
    <location>
        <begin position="245"/>
        <end position="263"/>
    </location>
</feature>
<evidence type="ECO:0000313" key="7">
    <source>
        <dbReference type="EMBL" id="OGG07020.1"/>
    </source>
</evidence>
<sequence length="269" mass="29766">MLPAFLITFREVIEASLIVATILGILVKLNQKKGIKTVWSATGAATGVSILLLGLGSVLGIRIQKIYSGKTEELIEGVLMVISAIFITWAVFFLHNYFGKYKTRLLSKIKSSIENKEQKGLFILTFTAVFREGFEIVLFLSTIYFTSDPERIFVGFLAGSAGALLVSFGLFAVTLRLPVYYAFKISSLLLILFAGGLLARGIHEFSEFGLLPEIYKITFTFIPEKATFSGEMIKAVFGITQKMDLIQLSIYGVYVLLMSRICFSGKATK</sequence>
<organism evidence="7 8">
    <name type="scientific">Candidatus Gottesmanbacteria bacterium RIFCSPHIGHO2_01_FULL_40_15</name>
    <dbReference type="NCBI Taxonomy" id="1798376"/>
    <lineage>
        <taxon>Bacteria</taxon>
        <taxon>Candidatus Gottesmaniibacteriota</taxon>
    </lineage>
</organism>
<dbReference type="PANTHER" id="PTHR31632:SF2">
    <property type="entry name" value="PLASMA MEMBRANE IRON PERMEASE"/>
    <property type="match status" value="1"/>
</dbReference>
<evidence type="ECO:0000256" key="2">
    <source>
        <dbReference type="ARBA" id="ARBA00008333"/>
    </source>
</evidence>
<feature type="transmembrane region" description="Helical" evidence="6">
    <location>
        <begin position="12"/>
        <end position="29"/>
    </location>
</feature>
<proteinExistence type="inferred from homology"/>
<dbReference type="Proteomes" id="UP000177354">
    <property type="component" value="Unassembled WGS sequence"/>
</dbReference>
<comment type="subcellular location">
    <subcellularLocation>
        <location evidence="1">Membrane</location>
        <topology evidence="1">Multi-pass membrane protein</topology>
    </subcellularLocation>
</comment>
<gene>
    <name evidence="7" type="ORF">A2777_04090</name>
</gene>
<protein>
    <recommendedName>
        <fullName evidence="9">Iron permease</fullName>
    </recommendedName>
</protein>
<feature type="transmembrane region" description="Helical" evidence="6">
    <location>
        <begin position="152"/>
        <end position="173"/>
    </location>
</feature>
<dbReference type="PANTHER" id="PTHR31632">
    <property type="entry name" value="IRON TRANSPORTER FTH1"/>
    <property type="match status" value="1"/>
</dbReference>
<comment type="similarity">
    <text evidence="2">Belongs to the oxidase-dependent Fe transporter (OFeT) (TC 9.A.10.1) family.</text>
</comment>
<name>A0A1F5Z3J0_9BACT</name>
<dbReference type="GO" id="GO:0015093">
    <property type="term" value="F:ferrous iron transmembrane transporter activity"/>
    <property type="evidence" value="ECO:0007669"/>
    <property type="project" value="TreeGrafter"/>
</dbReference>
<accession>A0A1F5Z3J0</accession>
<dbReference type="InterPro" id="IPR004923">
    <property type="entry name" value="FTR1/Fip1/EfeU"/>
</dbReference>
<comment type="caution">
    <text evidence="7">The sequence shown here is derived from an EMBL/GenBank/DDBJ whole genome shotgun (WGS) entry which is preliminary data.</text>
</comment>
<dbReference type="EMBL" id="MFJF01000012">
    <property type="protein sequence ID" value="OGG07020.1"/>
    <property type="molecule type" value="Genomic_DNA"/>
</dbReference>
<evidence type="ECO:0000256" key="3">
    <source>
        <dbReference type="ARBA" id="ARBA00022692"/>
    </source>
</evidence>
<evidence type="ECO:0000256" key="1">
    <source>
        <dbReference type="ARBA" id="ARBA00004141"/>
    </source>
</evidence>
<evidence type="ECO:0008006" key="9">
    <source>
        <dbReference type="Google" id="ProtNLM"/>
    </source>
</evidence>
<keyword evidence="5 6" id="KW-0472">Membrane</keyword>
<evidence type="ECO:0000256" key="6">
    <source>
        <dbReference type="SAM" id="Phobius"/>
    </source>
</evidence>
<keyword evidence="3 6" id="KW-0812">Transmembrane</keyword>
<keyword evidence="4 6" id="KW-1133">Transmembrane helix</keyword>
<evidence type="ECO:0000313" key="8">
    <source>
        <dbReference type="Proteomes" id="UP000177354"/>
    </source>
</evidence>
<reference evidence="7 8" key="1">
    <citation type="journal article" date="2016" name="Nat. Commun.">
        <title>Thousands of microbial genomes shed light on interconnected biogeochemical processes in an aquifer system.</title>
        <authorList>
            <person name="Anantharaman K."/>
            <person name="Brown C.T."/>
            <person name="Hug L.A."/>
            <person name="Sharon I."/>
            <person name="Castelle C.J."/>
            <person name="Probst A.J."/>
            <person name="Thomas B.C."/>
            <person name="Singh A."/>
            <person name="Wilkins M.J."/>
            <person name="Karaoz U."/>
            <person name="Brodie E.L."/>
            <person name="Williams K.H."/>
            <person name="Hubbard S.S."/>
            <person name="Banfield J.F."/>
        </authorList>
    </citation>
    <scope>NUCLEOTIDE SEQUENCE [LARGE SCALE GENOMIC DNA]</scope>
</reference>
<evidence type="ECO:0000256" key="4">
    <source>
        <dbReference type="ARBA" id="ARBA00022989"/>
    </source>
</evidence>
<evidence type="ECO:0000256" key="5">
    <source>
        <dbReference type="ARBA" id="ARBA00023136"/>
    </source>
</evidence>
<feature type="transmembrane region" description="Helical" evidence="6">
    <location>
        <begin position="41"/>
        <end position="63"/>
    </location>
</feature>
<dbReference type="Pfam" id="PF03239">
    <property type="entry name" value="FTR1"/>
    <property type="match status" value="1"/>
</dbReference>
<feature type="transmembrane region" description="Helical" evidence="6">
    <location>
        <begin position="180"/>
        <end position="202"/>
    </location>
</feature>